<accession>A0A9P7YY97</accession>
<dbReference type="GO" id="GO:0016491">
    <property type="term" value="F:oxidoreductase activity"/>
    <property type="evidence" value="ECO:0007669"/>
    <property type="project" value="UniProtKB-KW"/>
</dbReference>
<evidence type="ECO:0000313" key="5">
    <source>
        <dbReference type="Proteomes" id="UP000887226"/>
    </source>
</evidence>
<sequence>MYIQTLDLSQFTKGSESERRAFASDLLSNFSRNGFVKLVNHGIPDSEVSKLWEMNNSFFKLPTKEKQKIANIPGPNPQRGWSHIGAENSATLYQKGLLKSEVKGDLKDAREHFDMGSKNDYQYPNKWLDENVLPGFCATMECAFGAFETISEQILEALEVSLGVPRGTFFDKVTPEKSASEFRFNHYPAIDIKEINGGRVSRIWPHFDLGVITLLFQDSVGGLEFENREEKDTFSMIKCESPSELVVNISETLQRWSNDRLPAGLHRVSIPQNLANKEAGTLPERFSMAYFCKADRDVSVGALKEFVAENSMPHYRDLSAIEYQKQRLESAY</sequence>
<dbReference type="Proteomes" id="UP000887226">
    <property type="component" value="Unassembled WGS sequence"/>
</dbReference>
<evidence type="ECO:0000313" key="4">
    <source>
        <dbReference type="EMBL" id="KAG9241338.1"/>
    </source>
</evidence>
<dbReference type="InterPro" id="IPR005123">
    <property type="entry name" value="Oxoglu/Fe-dep_dioxygenase_dom"/>
</dbReference>
<dbReference type="GO" id="GO:0046872">
    <property type="term" value="F:metal ion binding"/>
    <property type="evidence" value="ECO:0007669"/>
    <property type="project" value="UniProtKB-KW"/>
</dbReference>
<keyword evidence="2" id="KW-0560">Oxidoreductase</keyword>
<dbReference type="PROSITE" id="PS51471">
    <property type="entry name" value="FE2OG_OXY"/>
    <property type="match status" value="1"/>
</dbReference>
<gene>
    <name evidence="4" type="ORF">BJ878DRAFT_466590</name>
</gene>
<dbReference type="PRINTS" id="PR00682">
    <property type="entry name" value="IPNSYNTHASE"/>
</dbReference>
<dbReference type="InterPro" id="IPR026992">
    <property type="entry name" value="DIOX_N"/>
</dbReference>
<name>A0A9P7YY97_9HELO</name>
<dbReference type="InterPro" id="IPR044861">
    <property type="entry name" value="IPNS-like_FE2OG_OXY"/>
</dbReference>
<dbReference type="OrthoDB" id="288590at2759"/>
<dbReference type="InterPro" id="IPR027443">
    <property type="entry name" value="IPNS-like_sf"/>
</dbReference>
<dbReference type="EMBL" id="MU254228">
    <property type="protein sequence ID" value="KAG9241338.1"/>
    <property type="molecule type" value="Genomic_DNA"/>
</dbReference>
<evidence type="ECO:0000259" key="3">
    <source>
        <dbReference type="PROSITE" id="PS51471"/>
    </source>
</evidence>
<reference evidence="4" key="1">
    <citation type="journal article" date="2021" name="IMA Fungus">
        <title>Genomic characterization of three marine fungi, including Emericellopsis atlantica sp. nov. with signatures of a generalist lifestyle and marine biomass degradation.</title>
        <authorList>
            <person name="Hagestad O.C."/>
            <person name="Hou L."/>
            <person name="Andersen J.H."/>
            <person name="Hansen E.H."/>
            <person name="Altermark B."/>
            <person name="Li C."/>
            <person name="Kuhnert E."/>
            <person name="Cox R.J."/>
            <person name="Crous P.W."/>
            <person name="Spatafora J.W."/>
            <person name="Lail K."/>
            <person name="Amirebrahimi M."/>
            <person name="Lipzen A."/>
            <person name="Pangilinan J."/>
            <person name="Andreopoulos W."/>
            <person name="Hayes R.D."/>
            <person name="Ng V."/>
            <person name="Grigoriev I.V."/>
            <person name="Jackson S.A."/>
            <person name="Sutton T.D.S."/>
            <person name="Dobson A.D.W."/>
            <person name="Rama T."/>
        </authorList>
    </citation>
    <scope>NUCLEOTIDE SEQUENCE</scope>
    <source>
        <strain evidence="4">TRa3180A</strain>
    </source>
</reference>
<dbReference type="Pfam" id="PF14226">
    <property type="entry name" value="DIOX_N"/>
    <property type="match status" value="1"/>
</dbReference>
<keyword evidence="5" id="KW-1185">Reference proteome</keyword>
<protein>
    <recommendedName>
        <fullName evidence="3">Fe2OG dioxygenase domain-containing protein</fullName>
    </recommendedName>
</protein>
<keyword evidence="2" id="KW-0408">Iron</keyword>
<feature type="domain" description="Fe2OG dioxygenase" evidence="3">
    <location>
        <begin position="178"/>
        <end position="294"/>
    </location>
</feature>
<dbReference type="SUPFAM" id="SSF51197">
    <property type="entry name" value="Clavaminate synthase-like"/>
    <property type="match status" value="1"/>
</dbReference>
<dbReference type="PANTHER" id="PTHR47990">
    <property type="entry name" value="2-OXOGLUTARATE (2OG) AND FE(II)-DEPENDENT OXYGENASE SUPERFAMILY PROTEIN-RELATED"/>
    <property type="match status" value="1"/>
</dbReference>
<evidence type="ECO:0000256" key="1">
    <source>
        <dbReference type="ARBA" id="ARBA00008056"/>
    </source>
</evidence>
<dbReference type="AlphaFoldDB" id="A0A9P7YY97"/>
<dbReference type="Pfam" id="PF03171">
    <property type="entry name" value="2OG-FeII_Oxy"/>
    <property type="match status" value="1"/>
</dbReference>
<dbReference type="GO" id="GO:0044283">
    <property type="term" value="P:small molecule biosynthetic process"/>
    <property type="evidence" value="ECO:0007669"/>
    <property type="project" value="UniProtKB-ARBA"/>
</dbReference>
<comment type="similarity">
    <text evidence="1 2">Belongs to the iron/ascorbate-dependent oxidoreductase family.</text>
</comment>
<evidence type="ECO:0000256" key="2">
    <source>
        <dbReference type="RuleBase" id="RU003682"/>
    </source>
</evidence>
<dbReference type="Gene3D" id="2.60.120.330">
    <property type="entry name" value="B-lactam Antibiotic, Isopenicillin N Synthase, Chain"/>
    <property type="match status" value="1"/>
</dbReference>
<keyword evidence="2" id="KW-0479">Metal-binding</keyword>
<comment type="caution">
    <text evidence="4">The sequence shown here is derived from an EMBL/GenBank/DDBJ whole genome shotgun (WGS) entry which is preliminary data.</text>
</comment>
<dbReference type="InterPro" id="IPR050231">
    <property type="entry name" value="Iron_ascorbate_oxido_reductase"/>
</dbReference>
<proteinExistence type="inferred from homology"/>
<organism evidence="4 5">
    <name type="scientific">Calycina marina</name>
    <dbReference type="NCBI Taxonomy" id="1763456"/>
    <lineage>
        <taxon>Eukaryota</taxon>
        <taxon>Fungi</taxon>
        <taxon>Dikarya</taxon>
        <taxon>Ascomycota</taxon>
        <taxon>Pezizomycotina</taxon>
        <taxon>Leotiomycetes</taxon>
        <taxon>Helotiales</taxon>
        <taxon>Pezizellaceae</taxon>
        <taxon>Calycina</taxon>
    </lineage>
</organism>